<dbReference type="InterPro" id="IPR038005">
    <property type="entry name" value="RX-like_CC"/>
</dbReference>
<feature type="domain" description="R13L1/DRL21-like LRR repeat region" evidence="8">
    <location>
        <begin position="366"/>
        <end position="491"/>
    </location>
</feature>
<keyword evidence="10" id="KW-1185">Reference proteome</keyword>
<protein>
    <submittedName>
        <fullName evidence="9">Uncharacterized protein</fullName>
    </submittedName>
</protein>
<keyword evidence="5" id="KW-0067">ATP-binding</keyword>
<dbReference type="PANTHER" id="PTHR36766">
    <property type="entry name" value="PLANT BROAD-SPECTRUM MILDEW RESISTANCE PROTEIN RPW8"/>
    <property type="match status" value="1"/>
</dbReference>
<name>A0A5J4ZNR3_9ASTE</name>
<evidence type="ECO:0000313" key="10">
    <source>
        <dbReference type="Proteomes" id="UP000325577"/>
    </source>
</evidence>
<dbReference type="InterPro" id="IPR041118">
    <property type="entry name" value="Rx_N"/>
</dbReference>
<dbReference type="EMBL" id="CM018049">
    <property type="protein sequence ID" value="KAA8520200.1"/>
    <property type="molecule type" value="Genomic_DNA"/>
</dbReference>
<dbReference type="PANTHER" id="PTHR36766:SF61">
    <property type="entry name" value="NB-ARC DOMAIN DISEASE RESISTANCE PROTEIN"/>
    <property type="match status" value="1"/>
</dbReference>
<accession>A0A5J4ZNR3</accession>
<evidence type="ECO:0000256" key="3">
    <source>
        <dbReference type="ARBA" id="ARBA00022741"/>
    </source>
</evidence>
<feature type="domain" description="Disease resistance N-terminal" evidence="6">
    <location>
        <begin position="10"/>
        <end position="93"/>
    </location>
</feature>
<dbReference type="OrthoDB" id="2973320at2759"/>
<dbReference type="SUPFAM" id="SSF52058">
    <property type="entry name" value="L domain-like"/>
    <property type="match status" value="2"/>
</dbReference>
<dbReference type="CDD" id="cd14798">
    <property type="entry name" value="RX-CC_like"/>
    <property type="match status" value="1"/>
</dbReference>
<dbReference type="InterPro" id="IPR032675">
    <property type="entry name" value="LRR_dom_sf"/>
</dbReference>
<keyword evidence="2" id="KW-0677">Repeat</keyword>
<evidence type="ECO:0000259" key="7">
    <source>
        <dbReference type="Pfam" id="PF23559"/>
    </source>
</evidence>
<organism evidence="9 10">
    <name type="scientific">Nyssa sinensis</name>
    <dbReference type="NCBI Taxonomy" id="561372"/>
    <lineage>
        <taxon>Eukaryota</taxon>
        <taxon>Viridiplantae</taxon>
        <taxon>Streptophyta</taxon>
        <taxon>Embryophyta</taxon>
        <taxon>Tracheophyta</taxon>
        <taxon>Spermatophyta</taxon>
        <taxon>Magnoliopsida</taxon>
        <taxon>eudicotyledons</taxon>
        <taxon>Gunneridae</taxon>
        <taxon>Pentapetalae</taxon>
        <taxon>asterids</taxon>
        <taxon>Cornales</taxon>
        <taxon>Nyssaceae</taxon>
        <taxon>Nyssa</taxon>
    </lineage>
</organism>
<sequence length="794" mass="90039">MAEAVISGLVEVILRKTVSQILEEYGLLYGTKKEMRNLQSILSTIQAVLEDAEHRQVTEKAVRNWLMKLKDAAYDADDFLDEYMIEALRYKEIHDNMETQGCIFDEVSHFFSQSNPIFCYKMGCKLKEIGEKLDAISSERKLPEEIGSEYFNELLWRSFFQNVTKDSDGNIMECKMHDLVHDLAKSVAGIDCCTVELGSQVIKTGTRHLSMVCNERVLEIPKALKNAHKVRSFLLLFGRQKIKRVCRPFILSLKSVHALDLSGTGIKKLSKSIGTLKHLRYLNLSDAPIKKLPKSICDLLYLQTLILMHCNRLEKLPGDIRKLVNLRHLNIYGCRSLTRLPHGIGKLRSLQTLPIFIVGKDPAHNIAELQSLDLHGELEIKNLENVHDARCAKDANLKEKRNLQSLRLNWEQVDEVNARENVECVVESLKPNSELKKLHIENYMGVKFPSWLMNLSLSNIVELSLIKCQRCFQLPLLGKLPALEVLTLDGMDAVVYFCNDSAGNSGINNFASLKQLSLKNMDNFLGWSIVEGSDTLPCLKKLICEGCPKLFQLPNIPSIESLEMNDCSIDLLKAVTEVKSLSNLIIREFLELIYLPQGLLRNNTHLLSLEIRDCPKLRFLSGELTSLCALQSLSISNCDELESWSELGSLKSLKSLSIFGCHSLIIFPEEGIGSLRSLQHFWLSDCDNLTALPEAMQHLSGLQTLHICSCFKLDTLPEWLGNLVSLQELEIWYCENICRLPASMQRLTSLQFLSIWGCPRLEIGCKKETGEDWHKIQHVPFIKINGPYIQVMNG</sequence>
<evidence type="ECO:0000259" key="6">
    <source>
        <dbReference type="Pfam" id="PF18052"/>
    </source>
</evidence>
<dbReference type="Gene3D" id="1.20.5.4130">
    <property type="match status" value="1"/>
</dbReference>
<proteinExistence type="predicted"/>
<keyword evidence="3" id="KW-0547">Nucleotide-binding</keyword>
<reference evidence="9 10" key="1">
    <citation type="submission" date="2019-09" db="EMBL/GenBank/DDBJ databases">
        <title>A chromosome-level genome assembly of the Chinese tupelo Nyssa sinensis.</title>
        <authorList>
            <person name="Yang X."/>
            <person name="Kang M."/>
            <person name="Yang Y."/>
            <person name="Xiong H."/>
            <person name="Wang M."/>
            <person name="Zhang Z."/>
            <person name="Wang Z."/>
            <person name="Wu H."/>
            <person name="Ma T."/>
            <person name="Liu J."/>
            <person name="Xi Z."/>
        </authorList>
    </citation>
    <scope>NUCLEOTIDE SEQUENCE [LARGE SCALE GENOMIC DNA]</scope>
    <source>
        <strain evidence="9">J267</strain>
        <tissue evidence="9">Leaf</tissue>
    </source>
</reference>
<feature type="domain" description="Disease resistance protein winged helix" evidence="7">
    <location>
        <begin position="138"/>
        <end position="184"/>
    </location>
</feature>
<dbReference type="InterPro" id="IPR058922">
    <property type="entry name" value="WHD_DRP"/>
</dbReference>
<evidence type="ECO:0000259" key="8">
    <source>
        <dbReference type="Pfam" id="PF25019"/>
    </source>
</evidence>
<dbReference type="Pfam" id="PF25019">
    <property type="entry name" value="LRR_R13L1-DRL21"/>
    <property type="match status" value="1"/>
</dbReference>
<dbReference type="GO" id="GO:0006952">
    <property type="term" value="P:defense response"/>
    <property type="evidence" value="ECO:0007669"/>
    <property type="project" value="UniProtKB-KW"/>
</dbReference>
<evidence type="ECO:0000313" key="9">
    <source>
        <dbReference type="EMBL" id="KAA8520200.1"/>
    </source>
</evidence>
<evidence type="ECO:0000256" key="2">
    <source>
        <dbReference type="ARBA" id="ARBA00022737"/>
    </source>
</evidence>
<dbReference type="Pfam" id="PF18052">
    <property type="entry name" value="Rx_N"/>
    <property type="match status" value="1"/>
</dbReference>
<keyword evidence="1" id="KW-0433">Leucine-rich repeat</keyword>
<dbReference type="AlphaFoldDB" id="A0A5J4ZNR3"/>
<evidence type="ECO:0000256" key="5">
    <source>
        <dbReference type="ARBA" id="ARBA00022840"/>
    </source>
</evidence>
<evidence type="ECO:0000256" key="1">
    <source>
        <dbReference type="ARBA" id="ARBA00022614"/>
    </source>
</evidence>
<dbReference type="InterPro" id="IPR056789">
    <property type="entry name" value="LRR_R13L1-DRL21"/>
</dbReference>
<evidence type="ECO:0000256" key="4">
    <source>
        <dbReference type="ARBA" id="ARBA00022821"/>
    </source>
</evidence>
<dbReference type="Pfam" id="PF23559">
    <property type="entry name" value="WHD_DRP"/>
    <property type="match status" value="1"/>
</dbReference>
<dbReference type="Gene3D" id="3.80.10.10">
    <property type="entry name" value="Ribonuclease Inhibitor"/>
    <property type="match status" value="4"/>
</dbReference>
<dbReference type="GO" id="GO:0005524">
    <property type="term" value="F:ATP binding"/>
    <property type="evidence" value="ECO:0007669"/>
    <property type="project" value="UniProtKB-KW"/>
</dbReference>
<gene>
    <name evidence="9" type="ORF">F0562_014456</name>
</gene>
<dbReference type="Proteomes" id="UP000325577">
    <property type="component" value="Linkage Group LG6"/>
</dbReference>
<keyword evidence="4" id="KW-0611">Plant defense</keyword>